<dbReference type="InterPro" id="IPR013096">
    <property type="entry name" value="Cupin_2"/>
</dbReference>
<dbReference type="CDD" id="cd00093">
    <property type="entry name" value="HTH_XRE"/>
    <property type="match status" value="1"/>
</dbReference>
<accession>A0A2D2D0A7</accession>
<dbReference type="InterPro" id="IPR011051">
    <property type="entry name" value="RmlC_Cupin_sf"/>
</dbReference>
<protein>
    <submittedName>
        <fullName evidence="3">XRE family transcriptional regulator</fullName>
    </submittedName>
</protein>
<keyword evidence="4" id="KW-1185">Reference proteome</keyword>
<organism evidence="3 4">
    <name type="scientific">Methylosinus trichosporium (strain ATCC 35070 / NCIMB 11131 / UNIQEM 75 / OB3b)</name>
    <dbReference type="NCBI Taxonomy" id="595536"/>
    <lineage>
        <taxon>Bacteria</taxon>
        <taxon>Pseudomonadati</taxon>
        <taxon>Pseudomonadota</taxon>
        <taxon>Alphaproteobacteria</taxon>
        <taxon>Hyphomicrobiales</taxon>
        <taxon>Methylocystaceae</taxon>
        <taxon>Methylosinus</taxon>
    </lineage>
</organism>
<dbReference type="STRING" id="595536.GCA_000178815_02874"/>
<dbReference type="GO" id="GO:0003677">
    <property type="term" value="F:DNA binding"/>
    <property type="evidence" value="ECO:0007669"/>
    <property type="project" value="UniProtKB-KW"/>
</dbReference>
<dbReference type="KEGG" id="mtw:CQW49_11455"/>
<name>A0A2D2D0A7_METT3</name>
<dbReference type="Pfam" id="PF07883">
    <property type="entry name" value="Cupin_2"/>
    <property type="match status" value="1"/>
</dbReference>
<dbReference type="RefSeq" id="WP_003614275.1">
    <property type="nucleotide sequence ID" value="NZ_ADVE02000001.1"/>
</dbReference>
<dbReference type="EMBL" id="CP023737">
    <property type="protein sequence ID" value="ATQ68430.1"/>
    <property type="molecule type" value="Genomic_DNA"/>
</dbReference>
<evidence type="ECO:0000259" key="2">
    <source>
        <dbReference type="PROSITE" id="PS50943"/>
    </source>
</evidence>
<dbReference type="Gene3D" id="1.10.260.40">
    <property type="entry name" value="lambda repressor-like DNA-binding domains"/>
    <property type="match status" value="1"/>
</dbReference>
<dbReference type="GO" id="GO:0005829">
    <property type="term" value="C:cytosol"/>
    <property type="evidence" value="ECO:0007669"/>
    <property type="project" value="TreeGrafter"/>
</dbReference>
<dbReference type="Pfam" id="PF01381">
    <property type="entry name" value="HTH_3"/>
    <property type="match status" value="1"/>
</dbReference>
<dbReference type="PANTHER" id="PTHR46797">
    <property type="entry name" value="HTH-TYPE TRANSCRIPTIONAL REGULATOR"/>
    <property type="match status" value="1"/>
</dbReference>
<evidence type="ECO:0000313" key="4">
    <source>
        <dbReference type="Proteomes" id="UP000230709"/>
    </source>
</evidence>
<sequence>MEPTLIKRSRPSPERLSRIVAERLERLLNRRGRSLTRLAEVSGVDADEIARIAAGRQAPSVGHLWRIANALGVPFGSLVASKERGDLLVIRKSEPQSVESVGGAFVSRALYPYDSRRPVEFYHLTIAPKHIERSEAHAPGTKENLVVARGSVEIVVGREPAAQLDEGDAIDFLADVPHSYRNLGVVPATIYLVMSYAEASDED</sequence>
<dbReference type="SUPFAM" id="SSF47413">
    <property type="entry name" value="lambda repressor-like DNA-binding domains"/>
    <property type="match status" value="1"/>
</dbReference>
<gene>
    <name evidence="3" type="ORF">CQW49_11455</name>
</gene>
<dbReference type="Proteomes" id="UP000230709">
    <property type="component" value="Chromosome"/>
</dbReference>
<reference evidence="4" key="1">
    <citation type="submission" date="2017-10" db="EMBL/GenBank/DDBJ databases">
        <title>Completed PacBio SMRT sequence of Methylosinus trichosporium OB3b reveals presence of a third large plasmid.</title>
        <authorList>
            <person name="Charles T.C."/>
            <person name="Lynch M.D.J."/>
            <person name="Heil J.R."/>
            <person name="Cheng J."/>
        </authorList>
    </citation>
    <scope>NUCLEOTIDE SEQUENCE [LARGE SCALE GENOMIC DNA]</scope>
    <source>
        <strain evidence="4">OB3b</strain>
    </source>
</reference>
<evidence type="ECO:0000313" key="3">
    <source>
        <dbReference type="EMBL" id="ATQ68430.1"/>
    </source>
</evidence>
<dbReference type="InterPro" id="IPR014710">
    <property type="entry name" value="RmlC-like_jellyroll"/>
</dbReference>
<dbReference type="CDD" id="cd02209">
    <property type="entry name" value="cupin_XRE_C"/>
    <property type="match status" value="1"/>
</dbReference>
<dbReference type="Gene3D" id="2.60.120.10">
    <property type="entry name" value="Jelly Rolls"/>
    <property type="match status" value="1"/>
</dbReference>
<feature type="domain" description="HTH cro/C1-type" evidence="2">
    <location>
        <begin position="24"/>
        <end position="78"/>
    </location>
</feature>
<keyword evidence="1" id="KW-0238">DNA-binding</keyword>
<dbReference type="PROSITE" id="PS50943">
    <property type="entry name" value="HTH_CROC1"/>
    <property type="match status" value="1"/>
</dbReference>
<dbReference type="InterPro" id="IPR010982">
    <property type="entry name" value="Lambda_DNA-bd_dom_sf"/>
</dbReference>
<dbReference type="InterPro" id="IPR050807">
    <property type="entry name" value="TransReg_Diox_bact_type"/>
</dbReference>
<dbReference type="GO" id="GO:0003700">
    <property type="term" value="F:DNA-binding transcription factor activity"/>
    <property type="evidence" value="ECO:0007669"/>
    <property type="project" value="TreeGrafter"/>
</dbReference>
<dbReference type="PANTHER" id="PTHR46797:SF1">
    <property type="entry name" value="METHYLPHOSPHONATE SYNTHASE"/>
    <property type="match status" value="1"/>
</dbReference>
<dbReference type="SUPFAM" id="SSF51182">
    <property type="entry name" value="RmlC-like cupins"/>
    <property type="match status" value="1"/>
</dbReference>
<dbReference type="AlphaFoldDB" id="A0A2D2D0A7"/>
<dbReference type="InterPro" id="IPR001387">
    <property type="entry name" value="Cro/C1-type_HTH"/>
</dbReference>
<evidence type="ECO:0000256" key="1">
    <source>
        <dbReference type="ARBA" id="ARBA00023125"/>
    </source>
</evidence>
<dbReference type="SMART" id="SM00530">
    <property type="entry name" value="HTH_XRE"/>
    <property type="match status" value="1"/>
</dbReference>
<proteinExistence type="predicted"/>